<dbReference type="PROSITE" id="PS51318">
    <property type="entry name" value="TAT"/>
    <property type="match status" value="1"/>
</dbReference>
<proteinExistence type="inferred from homology"/>
<evidence type="ECO:0000313" key="3">
    <source>
        <dbReference type="EMBL" id="TFZ05520.1"/>
    </source>
</evidence>
<feature type="signal peptide" evidence="2">
    <location>
        <begin position="1"/>
        <end position="39"/>
    </location>
</feature>
<evidence type="ECO:0000256" key="1">
    <source>
        <dbReference type="ARBA" id="ARBA00006987"/>
    </source>
</evidence>
<dbReference type="PANTHER" id="PTHR42928:SF5">
    <property type="entry name" value="BLR1237 PROTEIN"/>
    <property type="match status" value="1"/>
</dbReference>
<comment type="caution">
    <text evidence="3">The sequence shown here is derived from an EMBL/GenBank/DDBJ whole genome shotgun (WGS) entry which is preliminary data.</text>
</comment>
<dbReference type="AlphaFoldDB" id="A0A4Z0C4Z1"/>
<protein>
    <submittedName>
        <fullName evidence="3">Tripartite tricarboxylate transporter substrate binding protein</fullName>
    </submittedName>
</protein>
<dbReference type="RefSeq" id="WP_135261602.1">
    <property type="nucleotide sequence ID" value="NZ_SMLM01000001.1"/>
</dbReference>
<keyword evidence="2" id="KW-0732">Signal</keyword>
<dbReference type="Proteomes" id="UP000298180">
    <property type="component" value="Unassembled WGS sequence"/>
</dbReference>
<dbReference type="InterPro" id="IPR042100">
    <property type="entry name" value="Bug_dom1"/>
</dbReference>
<dbReference type="PIRSF" id="PIRSF017082">
    <property type="entry name" value="YflP"/>
    <property type="match status" value="1"/>
</dbReference>
<dbReference type="OrthoDB" id="8678477at2"/>
<evidence type="ECO:0000256" key="2">
    <source>
        <dbReference type="SAM" id="SignalP"/>
    </source>
</evidence>
<reference evidence="3 4" key="1">
    <citation type="submission" date="2019-03" db="EMBL/GenBank/DDBJ databases">
        <title>Ramlibacter henchirensis DSM 14656, whole genome shotgun sequence.</title>
        <authorList>
            <person name="Zhang X."/>
            <person name="Feng G."/>
            <person name="Zhu H."/>
        </authorList>
    </citation>
    <scope>NUCLEOTIDE SEQUENCE [LARGE SCALE GENOMIC DNA]</scope>
    <source>
        <strain evidence="3 4">DSM 14656</strain>
    </source>
</reference>
<dbReference type="InterPro" id="IPR006311">
    <property type="entry name" value="TAT_signal"/>
</dbReference>
<dbReference type="CDD" id="cd13578">
    <property type="entry name" value="PBP2_Bug27"/>
    <property type="match status" value="1"/>
</dbReference>
<dbReference type="EMBL" id="SMLM01000001">
    <property type="protein sequence ID" value="TFZ05520.1"/>
    <property type="molecule type" value="Genomic_DNA"/>
</dbReference>
<dbReference type="Gene3D" id="3.40.190.150">
    <property type="entry name" value="Bordetella uptake gene, domain 1"/>
    <property type="match status" value="1"/>
</dbReference>
<dbReference type="PANTHER" id="PTHR42928">
    <property type="entry name" value="TRICARBOXYLATE-BINDING PROTEIN"/>
    <property type="match status" value="1"/>
</dbReference>
<comment type="similarity">
    <text evidence="1">Belongs to the UPF0065 (bug) family.</text>
</comment>
<dbReference type="Pfam" id="PF03401">
    <property type="entry name" value="TctC"/>
    <property type="match status" value="1"/>
</dbReference>
<keyword evidence="4" id="KW-1185">Reference proteome</keyword>
<organism evidence="3 4">
    <name type="scientific">Ramlibacter henchirensis</name>
    <dbReference type="NCBI Taxonomy" id="204072"/>
    <lineage>
        <taxon>Bacteria</taxon>
        <taxon>Pseudomonadati</taxon>
        <taxon>Pseudomonadota</taxon>
        <taxon>Betaproteobacteria</taxon>
        <taxon>Burkholderiales</taxon>
        <taxon>Comamonadaceae</taxon>
        <taxon>Ramlibacter</taxon>
    </lineage>
</organism>
<sequence>MSFETTPRQAGSRRRFTLQAAALACAASFAALAPATAMAQAWPAKPIRLIVNFPPGSSPDVVARAIGTPLSQALGQPVVIDNRAGASGLIGAEAVAKSAPDGYTLLVSAGSSFTMVPHMMPKMNFDPFKDFVPVAGIGRIDIFLVTRNDQPYASFPEFVKYAKANPGKLSYSSAGNGTSPHIAGEMMKAMAGLHTVHIPYRGTTPALQDLLAGNVNYSFDSGASVTHIKSGKLRLLATAGKKRSSQFPETPTMDELGLKGFDAGTTHGLFAPAGTPPEIVDRLNAEVNKILATPQVAQQIRAIGAEPASGTPAEFRASMTADSDRYGAVIKARAIRPD</sequence>
<evidence type="ECO:0000313" key="4">
    <source>
        <dbReference type="Proteomes" id="UP000298180"/>
    </source>
</evidence>
<dbReference type="InterPro" id="IPR005064">
    <property type="entry name" value="BUG"/>
</dbReference>
<dbReference type="Gene3D" id="3.40.190.10">
    <property type="entry name" value="Periplasmic binding protein-like II"/>
    <property type="match status" value="1"/>
</dbReference>
<name>A0A4Z0C4Z1_9BURK</name>
<gene>
    <name evidence="3" type="ORF">EZ313_02275</name>
</gene>
<accession>A0A4Z0C4Z1</accession>
<dbReference type="SUPFAM" id="SSF53850">
    <property type="entry name" value="Periplasmic binding protein-like II"/>
    <property type="match status" value="1"/>
</dbReference>
<feature type="chain" id="PRO_5021404844" evidence="2">
    <location>
        <begin position="40"/>
        <end position="338"/>
    </location>
</feature>